<evidence type="ECO:0000256" key="12">
    <source>
        <dbReference type="ARBA" id="ARBA00052465"/>
    </source>
</evidence>
<keyword evidence="10" id="KW-0472">Membrane</keyword>
<dbReference type="STRING" id="29655.A0A0K9Q495"/>
<keyword evidence="16" id="KW-1185">Reference proteome</keyword>
<dbReference type="PRINTS" id="PR00081">
    <property type="entry name" value="GDHRDH"/>
</dbReference>
<dbReference type="GO" id="GO:0015996">
    <property type="term" value="P:chlorophyll catabolic process"/>
    <property type="evidence" value="ECO:0000318"/>
    <property type="project" value="GO_Central"/>
</dbReference>
<dbReference type="PROSITE" id="PS00061">
    <property type="entry name" value="ADH_SHORT"/>
    <property type="match status" value="1"/>
</dbReference>
<keyword evidence="3" id="KW-0150">Chloroplast</keyword>
<name>A0A0K9Q495_ZOSMR</name>
<dbReference type="PANTHER" id="PTHR24314:SF15">
    <property type="entry name" value="CHLOROPHYLL(IDE) B REDUCTASE NOL, CHLOROPLASTIC"/>
    <property type="match status" value="1"/>
</dbReference>
<dbReference type="InterPro" id="IPR052625">
    <property type="entry name" value="Chl_b_Red"/>
</dbReference>
<evidence type="ECO:0000313" key="16">
    <source>
        <dbReference type="Proteomes" id="UP000036987"/>
    </source>
</evidence>
<evidence type="ECO:0000256" key="10">
    <source>
        <dbReference type="ARBA" id="ARBA00023136"/>
    </source>
</evidence>
<evidence type="ECO:0000313" key="15">
    <source>
        <dbReference type="EMBL" id="KMZ75337.1"/>
    </source>
</evidence>
<keyword evidence="6" id="KW-0809">Transit peptide</keyword>
<dbReference type="CDD" id="cd05233">
    <property type="entry name" value="SDR_c"/>
    <property type="match status" value="1"/>
</dbReference>
<comment type="catalytic activity">
    <reaction evidence="12">
        <text>7(1)-hydroxychlorophyllide a + NADP(+) = chlorophyllide b + NADPH + H(+)</text>
        <dbReference type="Rhea" id="RHEA:24772"/>
        <dbReference type="ChEBI" id="CHEBI:15378"/>
        <dbReference type="ChEBI" id="CHEBI:57783"/>
        <dbReference type="ChEBI" id="CHEBI:58349"/>
        <dbReference type="ChEBI" id="CHEBI:83356"/>
        <dbReference type="ChEBI" id="CHEBI:83357"/>
        <dbReference type="EC" id="1.1.1.294"/>
    </reaction>
</comment>
<keyword evidence="7" id="KW-0560">Oxidoreductase</keyword>
<gene>
    <name evidence="15" type="ORF">ZOSMA_116G00630</name>
</gene>
<dbReference type="Pfam" id="PF00106">
    <property type="entry name" value="adh_short"/>
    <property type="match status" value="1"/>
</dbReference>
<dbReference type="OMA" id="WNMEGLG"/>
<organism evidence="15 16">
    <name type="scientific">Zostera marina</name>
    <name type="common">Eelgrass</name>
    <dbReference type="NCBI Taxonomy" id="29655"/>
    <lineage>
        <taxon>Eukaryota</taxon>
        <taxon>Viridiplantae</taxon>
        <taxon>Streptophyta</taxon>
        <taxon>Embryophyta</taxon>
        <taxon>Tracheophyta</taxon>
        <taxon>Spermatophyta</taxon>
        <taxon>Magnoliopsida</taxon>
        <taxon>Liliopsida</taxon>
        <taxon>Zosteraceae</taxon>
        <taxon>Zostera</taxon>
    </lineage>
</organism>
<comment type="subcellular location">
    <subcellularLocation>
        <location evidence="1">Plastid</location>
        <location evidence="1">Chloroplast thylakoid membrane</location>
    </subcellularLocation>
</comment>
<dbReference type="SUPFAM" id="SSF51735">
    <property type="entry name" value="NAD(P)-binding Rossmann-fold domains"/>
    <property type="match status" value="1"/>
</dbReference>
<comment type="catalytic activity">
    <reaction evidence="11">
        <text>7(1)-hydroxychlorophyllide a + NAD(+) = chlorophyllide b + NADH + H(+)</text>
        <dbReference type="Rhea" id="RHEA:24768"/>
        <dbReference type="ChEBI" id="CHEBI:15378"/>
        <dbReference type="ChEBI" id="CHEBI:57540"/>
        <dbReference type="ChEBI" id="CHEBI:57945"/>
        <dbReference type="ChEBI" id="CHEBI:83356"/>
        <dbReference type="ChEBI" id="CHEBI:83357"/>
        <dbReference type="EC" id="1.1.1.294"/>
    </reaction>
</comment>
<keyword evidence="4" id="KW-0934">Plastid</keyword>
<dbReference type="PRINTS" id="PR00080">
    <property type="entry name" value="SDRFAMILY"/>
</dbReference>
<evidence type="ECO:0000256" key="4">
    <source>
        <dbReference type="ARBA" id="ARBA00022640"/>
    </source>
</evidence>
<comment type="caution">
    <text evidence="15">The sequence shown here is derived from an EMBL/GenBank/DDBJ whole genome shotgun (WGS) entry which is preliminary data.</text>
</comment>
<evidence type="ECO:0000256" key="2">
    <source>
        <dbReference type="ARBA" id="ARBA00006484"/>
    </source>
</evidence>
<evidence type="ECO:0000256" key="11">
    <source>
        <dbReference type="ARBA" id="ARBA00050138"/>
    </source>
</evidence>
<dbReference type="Gene3D" id="3.40.50.720">
    <property type="entry name" value="NAD(P)-binding Rossmann-like Domain"/>
    <property type="match status" value="1"/>
</dbReference>
<dbReference type="EC" id="1.1.1.294" evidence="13"/>
<evidence type="ECO:0000256" key="1">
    <source>
        <dbReference type="ARBA" id="ARBA00004334"/>
    </source>
</evidence>
<dbReference type="Proteomes" id="UP000036987">
    <property type="component" value="Unassembled WGS sequence"/>
</dbReference>
<evidence type="ECO:0000256" key="6">
    <source>
        <dbReference type="ARBA" id="ARBA00022946"/>
    </source>
</evidence>
<evidence type="ECO:0000256" key="9">
    <source>
        <dbReference type="ARBA" id="ARBA00023078"/>
    </source>
</evidence>
<comment type="similarity">
    <text evidence="2 14">Belongs to the short-chain dehydrogenases/reductases (SDR) family.</text>
</comment>
<dbReference type="OrthoDB" id="3592703at2759"/>
<keyword evidence="8" id="KW-0520">NAD</keyword>
<dbReference type="InterPro" id="IPR036291">
    <property type="entry name" value="NAD(P)-bd_dom_sf"/>
</dbReference>
<dbReference type="InterPro" id="IPR020904">
    <property type="entry name" value="Sc_DH/Rdtase_CS"/>
</dbReference>
<evidence type="ECO:0000256" key="5">
    <source>
        <dbReference type="ARBA" id="ARBA00022817"/>
    </source>
</evidence>
<evidence type="ECO:0000256" key="14">
    <source>
        <dbReference type="RuleBase" id="RU000363"/>
    </source>
</evidence>
<keyword evidence="9" id="KW-0793">Thylakoid</keyword>
<evidence type="ECO:0000256" key="3">
    <source>
        <dbReference type="ARBA" id="ARBA00022528"/>
    </source>
</evidence>
<reference evidence="16" key="1">
    <citation type="journal article" date="2016" name="Nature">
        <title>The genome of the seagrass Zostera marina reveals angiosperm adaptation to the sea.</title>
        <authorList>
            <person name="Olsen J.L."/>
            <person name="Rouze P."/>
            <person name="Verhelst B."/>
            <person name="Lin Y.-C."/>
            <person name="Bayer T."/>
            <person name="Collen J."/>
            <person name="Dattolo E."/>
            <person name="De Paoli E."/>
            <person name="Dittami S."/>
            <person name="Maumus F."/>
            <person name="Michel G."/>
            <person name="Kersting A."/>
            <person name="Lauritano C."/>
            <person name="Lohaus R."/>
            <person name="Toepel M."/>
            <person name="Tonon T."/>
            <person name="Vanneste K."/>
            <person name="Amirebrahimi M."/>
            <person name="Brakel J."/>
            <person name="Bostroem C."/>
            <person name="Chovatia M."/>
            <person name="Grimwood J."/>
            <person name="Jenkins J.W."/>
            <person name="Jueterbock A."/>
            <person name="Mraz A."/>
            <person name="Stam W.T."/>
            <person name="Tice H."/>
            <person name="Bornberg-Bauer E."/>
            <person name="Green P.J."/>
            <person name="Pearson G.A."/>
            <person name="Procaccini G."/>
            <person name="Duarte C.M."/>
            <person name="Schmutz J."/>
            <person name="Reusch T.B.H."/>
            <person name="Van de Peer Y."/>
        </authorList>
    </citation>
    <scope>NUCLEOTIDE SEQUENCE [LARGE SCALE GENOMIC DNA]</scope>
    <source>
        <strain evidence="16">cv. Finnish</strain>
    </source>
</reference>
<protein>
    <recommendedName>
        <fullName evidence="13">chlorophyll(ide) b reductase</fullName>
        <ecNumber evidence="13">1.1.1.294</ecNumber>
    </recommendedName>
</protein>
<dbReference type="EMBL" id="LFYR01000182">
    <property type="protein sequence ID" value="KMZ75337.1"/>
    <property type="molecule type" value="Genomic_DNA"/>
</dbReference>
<evidence type="ECO:0000256" key="8">
    <source>
        <dbReference type="ARBA" id="ARBA00023027"/>
    </source>
</evidence>
<accession>A0A0K9Q495</accession>
<proteinExistence type="inferred from homology"/>
<evidence type="ECO:0000256" key="7">
    <source>
        <dbReference type="ARBA" id="ARBA00023002"/>
    </source>
</evidence>
<sequence length="351" mass="38770">MASLFSSALTSTTMIQSNTVPFYTTSRIFSATATSRRCLDLRSVWKRGKGTVERRFSVFSANVYASTVVSGERNTMVPPLNVLITGSTKGIGYALAKEFLKAGDNVLICSRSAERVESAVQNLLEEFGDQRCVWGTVCDVRDGNSVKELVSFALEKLDYVDIWINNAGSNAYSFKPLSETSDKDLMEVVTTNTLGLMICCREAINMMLSQPRGGHIFNIDGAGSDGRPTPRFAAYGATKRSVVHLTKSLQAELQMSEVKNVMVHNLSPGMVTTDLLMSGVTSKQSKFFINILAEPPEVVADYLIPRIKSVATRKSMRPTYIRFLTGLKAYSQIFSRLAFGARKNKYMMEDD</sequence>
<keyword evidence="5" id="KW-0881">Chlorophyll catabolism</keyword>
<dbReference type="PANTHER" id="PTHR24314">
    <property type="entry name" value="NON-SPECIFIC LIPID TRANSFER PROTEIN-RELATED"/>
    <property type="match status" value="1"/>
</dbReference>
<dbReference type="GO" id="GO:0010304">
    <property type="term" value="P:PSII associated light-harvesting complex II catabolic process"/>
    <property type="evidence" value="ECO:0000318"/>
    <property type="project" value="GO_Central"/>
</dbReference>
<dbReference type="GO" id="GO:0009535">
    <property type="term" value="C:chloroplast thylakoid membrane"/>
    <property type="evidence" value="ECO:0007669"/>
    <property type="project" value="UniProtKB-SubCell"/>
</dbReference>
<dbReference type="GO" id="GO:0034256">
    <property type="term" value="F:chlorophyll(ide) b reductase activity"/>
    <property type="evidence" value="ECO:0000318"/>
    <property type="project" value="GO_Central"/>
</dbReference>
<dbReference type="AlphaFoldDB" id="A0A0K9Q495"/>
<evidence type="ECO:0000256" key="13">
    <source>
        <dbReference type="ARBA" id="ARBA00066856"/>
    </source>
</evidence>
<dbReference type="FunFam" id="3.40.50.720:FF:000223">
    <property type="entry name" value="Chlorophyll(Ide) b reductase NOL, chloroplastic"/>
    <property type="match status" value="1"/>
</dbReference>
<dbReference type="InterPro" id="IPR002347">
    <property type="entry name" value="SDR_fam"/>
</dbReference>